<evidence type="ECO:0000256" key="4">
    <source>
        <dbReference type="ARBA" id="ARBA00022692"/>
    </source>
</evidence>
<dbReference type="AlphaFoldDB" id="A0A9X6RLW5"/>
<dbReference type="GO" id="GO:0048280">
    <property type="term" value="P:vesicle fusion with Golgi apparatus"/>
    <property type="evidence" value="ECO:0007669"/>
    <property type="project" value="TreeGrafter"/>
</dbReference>
<evidence type="ECO:0000256" key="11">
    <source>
        <dbReference type="SAM" id="Phobius"/>
    </source>
</evidence>
<organism evidence="13 14">
    <name type="scientific">Hypsibius exemplaris</name>
    <name type="common">Freshwater tardigrade</name>
    <dbReference type="NCBI Taxonomy" id="2072580"/>
    <lineage>
        <taxon>Eukaryota</taxon>
        <taxon>Metazoa</taxon>
        <taxon>Ecdysozoa</taxon>
        <taxon>Tardigrada</taxon>
        <taxon>Eutardigrada</taxon>
        <taxon>Parachela</taxon>
        <taxon>Hypsibioidea</taxon>
        <taxon>Hypsibiidae</taxon>
        <taxon>Hypsibius</taxon>
    </lineage>
</organism>
<dbReference type="FunFam" id="1.20.5.110:FF:000002">
    <property type="entry name" value="Vesicle transport through interaction with t-SNAREsB"/>
    <property type="match status" value="1"/>
</dbReference>
<sequence length="230" mass="26471">MPGYDRFVTLVDELRVCISSMERKLDRRLPTLPNGEEKKRIIRELEGELEESQRLLREMQLEADADLQVPSSYRQQLTTQIKDFRAQVEQLRVRVTKVKAEDQNRGTLSDGRSVNQNPFFDPQETANRSRLLQGRAVLERTSDSLGRSLAIASETERVGGETVGELHHQRESLEHTRARLEETNQDLSKSRGIIRSMGRRVVTNKLFLMIIILLEVGILGGVVYYKYFSK</sequence>
<dbReference type="SMART" id="SM00397">
    <property type="entry name" value="t_SNARE"/>
    <property type="match status" value="1"/>
</dbReference>
<dbReference type="GO" id="GO:0005829">
    <property type="term" value="C:cytosol"/>
    <property type="evidence" value="ECO:0007669"/>
    <property type="project" value="GOC"/>
</dbReference>
<evidence type="ECO:0000256" key="3">
    <source>
        <dbReference type="ARBA" id="ARBA00022448"/>
    </source>
</evidence>
<protein>
    <submittedName>
        <fullName evidence="13">Vesicle transport through interaction with t-SNAREs-like protein 1B</fullName>
    </submittedName>
</protein>
<dbReference type="SUPFAM" id="SSF47661">
    <property type="entry name" value="t-snare proteins"/>
    <property type="match status" value="1"/>
</dbReference>
<dbReference type="GO" id="GO:0016236">
    <property type="term" value="P:macroautophagy"/>
    <property type="evidence" value="ECO:0007669"/>
    <property type="project" value="TreeGrafter"/>
</dbReference>
<dbReference type="Gene3D" id="1.20.58.400">
    <property type="entry name" value="t-snare proteins"/>
    <property type="match status" value="1"/>
</dbReference>
<evidence type="ECO:0000259" key="12">
    <source>
        <dbReference type="SMART" id="SM00397"/>
    </source>
</evidence>
<dbReference type="InterPro" id="IPR007705">
    <property type="entry name" value="Vesicle_trsprt_v-SNARE_N"/>
</dbReference>
<feature type="transmembrane region" description="Helical" evidence="11">
    <location>
        <begin position="206"/>
        <end position="227"/>
    </location>
</feature>
<dbReference type="EMBL" id="MTYJ01000258">
    <property type="protein sequence ID" value="OWA52237.1"/>
    <property type="molecule type" value="Genomic_DNA"/>
</dbReference>
<dbReference type="GO" id="GO:0000149">
    <property type="term" value="F:SNARE binding"/>
    <property type="evidence" value="ECO:0007669"/>
    <property type="project" value="TreeGrafter"/>
</dbReference>
<dbReference type="GO" id="GO:0005484">
    <property type="term" value="F:SNAP receptor activity"/>
    <property type="evidence" value="ECO:0007669"/>
    <property type="project" value="TreeGrafter"/>
</dbReference>
<dbReference type="CDD" id="cd15890">
    <property type="entry name" value="SNARE_Vti1b"/>
    <property type="match status" value="1"/>
</dbReference>
<dbReference type="PANTHER" id="PTHR21230">
    <property type="entry name" value="VESICLE TRANSPORT V-SNARE PROTEIN VTI1-RELATED"/>
    <property type="match status" value="1"/>
</dbReference>
<evidence type="ECO:0000256" key="1">
    <source>
        <dbReference type="ARBA" id="ARBA00004211"/>
    </source>
</evidence>
<dbReference type="GO" id="GO:0005794">
    <property type="term" value="C:Golgi apparatus"/>
    <property type="evidence" value="ECO:0007669"/>
    <property type="project" value="TreeGrafter"/>
</dbReference>
<gene>
    <name evidence="13" type="ORF">BV898_16696</name>
</gene>
<evidence type="ECO:0000256" key="8">
    <source>
        <dbReference type="ARBA" id="ARBA00023136"/>
    </source>
</evidence>
<dbReference type="GO" id="GO:0012507">
    <property type="term" value="C:ER to Golgi transport vesicle membrane"/>
    <property type="evidence" value="ECO:0007669"/>
    <property type="project" value="TreeGrafter"/>
</dbReference>
<evidence type="ECO:0000256" key="9">
    <source>
        <dbReference type="SAM" id="Coils"/>
    </source>
</evidence>
<evidence type="ECO:0000256" key="2">
    <source>
        <dbReference type="ARBA" id="ARBA00006108"/>
    </source>
</evidence>
<dbReference type="GO" id="GO:0042147">
    <property type="term" value="P:retrograde transport, endosome to Golgi"/>
    <property type="evidence" value="ECO:0007669"/>
    <property type="project" value="TreeGrafter"/>
</dbReference>
<dbReference type="GO" id="GO:0031902">
    <property type="term" value="C:late endosome membrane"/>
    <property type="evidence" value="ECO:0007669"/>
    <property type="project" value="TreeGrafter"/>
</dbReference>
<feature type="coiled-coil region" evidence="9">
    <location>
        <begin position="163"/>
        <end position="190"/>
    </location>
</feature>
<name>A0A9X6RLW5_HYPEX</name>
<keyword evidence="14" id="KW-1185">Reference proteome</keyword>
<evidence type="ECO:0000256" key="10">
    <source>
        <dbReference type="SAM" id="MobiDB-lite"/>
    </source>
</evidence>
<dbReference type="GO" id="GO:0005789">
    <property type="term" value="C:endoplasmic reticulum membrane"/>
    <property type="evidence" value="ECO:0007669"/>
    <property type="project" value="TreeGrafter"/>
</dbReference>
<keyword evidence="5" id="KW-0653">Protein transport</keyword>
<keyword evidence="7 9" id="KW-0175">Coiled coil</keyword>
<comment type="caution">
    <text evidence="13">The sequence shown here is derived from an EMBL/GenBank/DDBJ whole genome shotgun (WGS) entry which is preliminary data.</text>
</comment>
<dbReference type="SUPFAM" id="SSF58038">
    <property type="entry name" value="SNARE fusion complex"/>
    <property type="match status" value="1"/>
</dbReference>
<proteinExistence type="inferred from homology"/>
<reference evidence="14" key="1">
    <citation type="submission" date="2017-01" db="EMBL/GenBank/DDBJ databases">
        <title>Comparative genomics of anhydrobiosis in the tardigrade Hypsibius dujardini.</title>
        <authorList>
            <person name="Yoshida Y."/>
            <person name="Koutsovoulos G."/>
            <person name="Laetsch D."/>
            <person name="Stevens L."/>
            <person name="Kumar S."/>
            <person name="Horikawa D."/>
            <person name="Ishino K."/>
            <person name="Komine S."/>
            <person name="Tomita M."/>
            <person name="Blaxter M."/>
            <person name="Arakawa K."/>
        </authorList>
    </citation>
    <scope>NUCLEOTIDE SEQUENCE [LARGE SCALE GENOMIC DNA]</scope>
    <source>
        <strain evidence="14">Z151</strain>
    </source>
</reference>
<dbReference type="OrthoDB" id="430637at2759"/>
<feature type="domain" description="T-SNARE coiled-coil homology" evidence="12">
    <location>
        <begin position="130"/>
        <end position="197"/>
    </location>
</feature>
<keyword evidence="8 11" id="KW-0472">Membrane</keyword>
<dbReference type="Gene3D" id="1.20.5.110">
    <property type="match status" value="1"/>
</dbReference>
<dbReference type="InterPro" id="IPR010989">
    <property type="entry name" value="SNARE"/>
</dbReference>
<keyword evidence="6 11" id="KW-1133">Transmembrane helix</keyword>
<dbReference type="InterPro" id="IPR038407">
    <property type="entry name" value="v-SNARE_N_sf"/>
</dbReference>
<evidence type="ECO:0000313" key="13">
    <source>
        <dbReference type="EMBL" id="OWA52237.1"/>
    </source>
</evidence>
<evidence type="ECO:0000313" key="14">
    <source>
        <dbReference type="Proteomes" id="UP000192578"/>
    </source>
</evidence>
<accession>A0A9X6RLW5</accession>
<dbReference type="GO" id="GO:1903076">
    <property type="term" value="P:regulation of protein localization to plasma membrane"/>
    <property type="evidence" value="ECO:0007669"/>
    <property type="project" value="TreeGrafter"/>
</dbReference>
<keyword evidence="4 11" id="KW-0812">Transmembrane</keyword>
<dbReference type="Pfam" id="PF12352">
    <property type="entry name" value="V-SNARE_C"/>
    <property type="match status" value="1"/>
</dbReference>
<comment type="subcellular location">
    <subcellularLocation>
        <location evidence="1">Membrane</location>
        <topology evidence="1">Single-pass type IV membrane protein</topology>
    </subcellularLocation>
</comment>
<dbReference type="GO" id="GO:0006886">
    <property type="term" value="P:intracellular protein transport"/>
    <property type="evidence" value="ECO:0007669"/>
    <property type="project" value="InterPro"/>
</dbReference>
<dbReference type="GO" id="GO:0031201">
    <property type="term" value="C:SNARE complex"/>
    <property type="evidence" value="ECO:0007669"/>
    <property type="project" value="TreeGrafter"/>
</dbReference>
<evidence type="ECO:0000256" key="5">
    <source>
        <dbReference type="ARBA" id="ARBA00022927"/>
    </source>
</evidence>
<feature type="compositionally biased region" description="Polar residues" evidence="10">
    <location>
        <begin position="105"/>
        <end position="126"/>
    </location>
</feature>
<feature type="region of interest" description="Disordered" evidence="10">
    <location>
        <begin position="100"/>
        <end position="126"/>
    </location>
</feature>
<dbReference type="InterPro" id="IPR000727">
    <property type="entry name" value="T_SNARE_dom"/>
</dbReference>
<evidence type="ECO:0000256" key="7">
    <source>
        <dbReference type="ARBA" id="ARBA00023054"/>
    </source>
</evidence>
<keyword evidence="3" id="KW-0813">Transport</keyword>
<comment type="similarity">
    <text evidence="2">Belongs to the VTI1 family.</text>
</comment>
<dbReference type="GO" id="GO:0006896">
    <property type="term" value="P:Golgi to vacuole transport"/>
    <property type="evidence" value="ECO:0007669"/>
    <property type="project" value="TreeGrafter"/>
</dbReference>
<dbReference type="PANTHER" id="PTHR21230:SF89">
    <property type="entry name" value="VESICLE TRANSPORT THROUGH INTERACTION WITH T-SNARES HOMOLOG 1B"/>
    <property type="match status" value="1"/>
</dbReference>
<dbReference type="Pfam" id="PF05008">
    <property type="entry name" value="V-SNARE"/>
    <property type="match status" value="1"/>
</dbReference>
<dbReference type="Proteomes" id="UP000192578">
    <property type="component" value="Unassembled WGS sequence"/>
</dbReference>
<evidence type="ECO:0000256" key="6">
    <source>
        <dbReference type="ARBA" id="ARBA00022989"/>
    </source>
</evidence>
<dbReference type="GO" id="GO:0006891">
    <property type="term" value="P:intra-Golgi vesicle-mediated transport"/>
    <property type="evidence" value="ECO:0007669"/>
    <property type="project" value="TreeGrafter"/>
</dbReference>